<reference evidence="3 4" key="1">
    <citation type="submission" date="2019-06" db="EMBL/GenBank/DDBJ databases">
        <title>A chromosome-scale genome assembly of the striped catfish, Pangasianodon hypophthalmus.</title>
        <authorList>
            <person name="Wen M."/>
            <person name="Zahm M."/>
            <person name="Roques C."/>
            <person name="Cabau C."/>
            <person name="Klopp C."/>
            <person name="Donnadieu C."/>
            <person name="Jouanno E."/>
            <person name="Avarre J.-C."/>
            <person name="Campet M."/>
            <person name="Ha T.T.T."/>
            <person name="Dugue R."/>
            <person name="Lampietro C."/>
            <person name="Louis A."/>
            <person name="Herpin A."/>
            <person name="Echchiki A."/>
            <person name="Berthelot C."/>
            <person name="Parey E."/>
            <person name="Roest-Crollius H."/>
            <person name="Braasch I."/>
            <person name="Postlethwait J."/>
            <person name="Bobe J."/>
            <person name="Montfort J."/>
            <person name="Bouchez O."/>
            <person name="Begum T."/>
            <person name="Schartl M."/>
            <person name="Guiguen Y."/>
        </authorList>
    </citation>
    <scope>NUCLEOTIDE SEQUENCE [LARGE SCALE GENOMIC DNA]</scope>
    <source>
        <strain evidence="3 4">Indonesia</strain>
        <tissue evidence="3">Blood</tissue>
    </source>
</reference>
<dbReference type="InterPro" id="IPR050143">
    <property type="entry name" value="TRIM/RBCC"/>
</dbReference>
<dbReference type="InterPro" id="IPR013320">
    <property type="entry name" value="ConA-like_dom_sf"/>
</dbReference>
<dbReference type="InterPro" id="IPR001870">
    <property type="entry name" value="B30.2/SPRY"/>
</dbReference>
<comment type="caution">
    <text evidence="3">The sequence shown here is derived from an EMBL/GenBank/DDBJ whole genome shotgun (WGS) entry which is preliminary data.</text>
</comment>
<evidence type="ECO:0000313" key="4">
    <source>
        <dbReference type="Proteomes" id="UP000327468"/>
    </source>
</evidence>
<name>A0A5N5PB27_PANHP</name>
<feature type="region of interest" description="Disordered" evidence="1">
    <location>
        <begin position="1"/>
        <end position="26"/>
    </location>
</feature>
<dbReference type="Pfam" id="PF00622">
    <property type="entry name" value="SPRY"/>
    <property type="match status" value="1"/>
</dbReference>
<dbReference type="InterPro" id="IPR043136">
    <property type="entry name" value="B30.2/SPRY_sf"/>
</dbReference>
<feature type="compositionally biased region" description="Basic and acidic residues" evidence="1">
    <location>
        <begin position="16"/>
        <end position="26"/>
    </location>
</feature>
<protein>
    <recommendedName>
        <fullName evidence="2">B30.2/SPRY domain-containing protein</fullName>
    </recommendedName>
</protein>
<accession>A0A5N5PB27</accession>
<sequence length="487" mass="56379">MALSETEEYNTGAFHSHTDLENPHKEREIKRVCKSEPFIKPRMSLSLVKFIPRKILSYFKFKKPQNGPQQTDFLPGESKRFPEDWQPSSSERFRASYCLRLLGFFLYCILVPSLPQGAENLREEKNTVLQELHKPRKKVQMSITDNSIQTLNKPQIDPQQTDLSLEESKTFLRGLATELYRVLQFQGVISEQMSEKAETYNRQHYYSHRNLCKEKQSKKVHSETFIRPSLSLKGTESLREEKTIELQDLYKSTKKIQMSITDISIRTLPQKNKSELPLLNQSVRSEPRSKKADGLQIPKKEWENITRPSAKVTLDPNTANPTLKLSVDGCSVRTMTYDEFQSSKSFHEYQKDKHQYNGWMCVQAQEGYSTGRHYWEVDVKGKCDWRIGVVKESAKRKGFIKLNTATGYWTLRLQLGSLMALTEPVTKLNQAPPSKIGVRLDLEEGQVSFYDAKKRKHIYTFKAEFEKGGIIYPVFGTVETDKPLKII</sequence>
<keyword evidence="4" id="KW-1185">Reference proteome</keyword>
<dbReference type="PANTHER" id="PTHR24103">
    <property type="entry name" value="E3 UBIQUITIN-PROTEIN LIGASE TRIM"/>
    <property type="match status" value="1"/>
</dbReference>
<evidence type="ECO:0000313" key="3">
    <source>
        <dbReference type="EMBL" id="KAB5576845.1"/>
    </source>
</evidence>
<dbReference type="AlphaFoldDB" id="A0A5N5PB27"/>
<proteinExistence type="predicted"/>
<gene>
    <name evidence="3" type="ORF">PHYPO_G00203200</name>
</gene>
<feature type="region of interest" description="Disordered" evidence="1">
    <location>
        <begin position="66"/>
        <end position="85"/>
    </location>
</feature>
<dbReference type="SUPFAM" id="SSF49899">
    <property type="entry name" value="Concanavalin A-like lectins/glucanases"/>
    <property type="match status" value="1"/>
</dbReference>
<organism evidence="3 4">
    <name type="scientific">Pangasianodon hypophthalmus</name>
    <name type="common">Striped catfish</name>
    <name type="synonym">Helicophagus hypophthalmus</name>
    <dbReference type="NCBI Taxonomy" id="310915"/>
    <lineage>
        <taxon>Eukaryota</taxon>
        <taxon>Metazoa</taxon>
        <taxon>Chordata</taxon>
        <taxon>Craniata</taxon>
        <taxon>Vertebrata</taxon>
        <taxon>Euteleostomi</taxon>
        <taxon>Actinopterygii</taxon>
        <taxon>Neopterygii</taxon>
        <taxon>Teleostei</taxon>
        <taxon>Ostariophysi</taxon>
        <taxon>Siluriformes</taxon>
        <taxon>Pangasiidae</taxon>
        <taxon>Pangasianodon</taxon>
    </lineage>
</organism>
<dbReference type="SMART" id="SM00449">
    <property type="entry name" value="SPRY"/>
    <property type="match status" value="1"/>
</dbReference>
<feature type="domain" description="B30.2/SPRY" evidence="2">
    <location>
        <begin position="292"/>
        <end position="487"/>
    </location>
</feature>
<evidence type="ECO:0000256" key="1">
    <source>
        <dbReference type="SAM" id="MobiDB-lite"/>
    </source>
</evidence>
<evidence type="ECO:0000259" key="2">
    <source>
        <dbReference type="PROSITE" id="PS50188"/>
    </source>
</evidence>
<dbReference type="InterPro" id="IPR003879">
    <property type="entry name" value="Butyrophylin_SPRY"/>
</dbReference>
<dbReference type="EMBL" id="VFJC01000006">
    <property type="protein sequence ID" value="KAB5576845.1"/>
    <property type="molecule type" value="Genomic_DNA"/>
</dbReference>
<dbReference type="InterPro" id="IPR003877">
    <property type="entry name" value="SPRY_dom"/>
</dbReference>
<dbReference type="Proteomes" id="UP000327468">
    <property type="component" value="Chromosome 5"/>
</dbReference>
<dbReference type="PROSITE" id="PS50188">
    <property type="entry name" value="B302_SPRY"/>
    <property type="match status" value="1"/>
</dbReference>
<dbReference type="Gene3D" id="2.60.120.920">
    <property type="match status" value="1"/>
</dbReference>
<dbReference type="PRINTS" id="PR01407">
    <property type="entry name" value="BUTYPHLNCDUF"/>
</dbReference>